<dbReference type="GO" id="GO:0005524">
    <property type="term" value="F:ATP binding"/>
    <property type="evidence" value="ECO:0007669"/>
    <property type="project" value="UniProtKB-KW"/>
</dbReference>
<sequence length="500" mass="56987">MGGIQKMAKLKHYADWAINFIFRKNNKEKTPLLYYWTKRYLLTLCGGLLIIGIISILWIRHNALENRLELTKLVAQEIAEHANEMVEGRLKDIRLPFLQDRQKFINEGQPLDVFLKDAAGNIRSMNQNFPPDSREKQQLIESLPLVSELTIKKVTLWNNQKASVVIAPILKDGTPTGSVYIIQPHNQLQHLNKEEYQLLGLLLLSLALLGWFVIYSLSKKMAKPVEEVANAAQQLMNGNYHITLNEEVQEKELYQLMLSFNEMTKRLYALESLRTQLLAGVTHELKTPITSISALIQAVNDNVIPEKKKSQFLSMSLKEAGRLQSMVEDLLDFNSFSAGSIKVNKEKLNVQATLKEIIYQWEIVHTESLSSAKLTFINPEKPIFTMLDSVRFQQIIVNLLNNSLHAIKGKQGGKITIRLTHDDQNIKILVEDNGYGIPKEEQAYIFERFYRGKNKKDIERGIGLGLPYSLLLAKAQGGYLSLQNSDGRSTIFLLQFPILT</sequence>
<organism evidence="15 16">
    <name type="scientific">Niallia circulans</name>
    <name type="common">Bacillus circulans</name>
    <dbReference type="NCBI Taxonomy" id="1397"/>
    <lineage>
        <taxon>Bacteria</taxon>
        <taxon>Bacillati</taxon>
        <taxon>Bacillota</taxon>
        <taxon>Bacilli</taxon>
        <taxon>Bacillales</taxon>
        <taxon>Bacillaceae</taxon>
        <taxon>Niallia</taxon>
    </lineage>
</organism>
<keyword evidence="11 12" id="KW-0472">Membrane</keyword>
<keyword evidence="4" id="KW-1003">Cell membrane</keyword>
<feature type="transmembrane region" description="Helical" evidence="12">
    <location>
        <begin position="40"/>
        <end position="59"/>
    </location>
</feature>
<dbReference type="AlphaFoldDB" id="A0AA91Z069"/>
<dbReference type="Gene3D" id="3.30.565.10">
    <property type="entry name" value="Histidine kinase-like ATPase, C-terminal domain"/>
    <property type="match status" value="1"/>
</dbReference>
<evidence type="ECO:0000313" key="15">
    <source>
        <dbReference type="EMBL" id="PAD82672.1"/>
    </source>
</evidence>
<evidence type="ECO:0000256" key="2">
    <source>
        <dbReference type="ARBA" id="ARBA00004651"/>
    </source>
</evidence>
<evidence type="ECO:0000256" key="11">
    <source>
        <dbReference type="ARBA" id="ARBA00023136"/>
    </source>
</evidence>
<protein>
    <recommendedName>
        <fullName evidence="3">histidine kinase</fullName>
        <ecNumber evidence="3">2.7.13.3</ecNumber>
    </recommendedName>
</protein>
<dbReference type="SMART" id="SM00387">
    <property type="entry name" value="HATPase_c"/>
    <property type="match status" value="1"/>
</dbReference>
<dbReference type="InterPro" id="IPR005467">
    <property type="entry name" value="His_kinase_dom"/>
</dbReference>
<dbReference type="InterPro" id="IPR003661">
    <property type="entry name" value="HisK_dim/P_dom"/>
</dbReference>
<keyword evidence="5" id="KW-0597">Phosphoprotein</keyword>
<evidence type="ECO:0000256" key="7">
    <source>
        <dbReference type="ARBA" id="ARBA00022741"/>
    </source>
</evidence>
<dbReference type="InterPro" id="IPR003660">
    <property type="entry name" value="HAMP_dom"/>
</dbReference>
<dbReference type="SUPFAM" id="SSF158472">
    <property type="entry name" value="HAMP domain-like"/>
    <property type="match status" value="1"/>
</dbReference>
<dbReference type="PROSITE" id="PS50109">
    <property type="entry name" value="HIS_KIN"/>
    <property type="match status" value="1"/>
</dbReference>
<keyword evidence="12" id="KW-1133">Transmembrane helix</keyword>
<dbReference type="Pfam" id="PF00672">
    <property type="entry name" value="HAMP"/>
    <property type="match status" value="1"/>
</dbReference>
<dbReference type="InterPro" id="IPR004358">
    <property type="entry name" value="Sig_transdc_His_kin-like_C"/>
</dbReference>
<dbReference type="PANTHER" id="PTHR43547">
    <property type="entry name" value="TWO-COMPONENT HISTIDINE KINASE"/>
    <property type="match status" value="1"/>
</dbReference>
<dbReference type="PANTHER" id="PTHR43547:SF2">
    <property type="entry name" value="HYBRID SIGNAL TRANSDUCTION HISTIDINE KINASE C"/>
    <property type="match status" value="1"/>
</dbReference>
<evidence type="ECO:0000256" key="5">
    <source>
        <dbReference type="ARBA" id="ARBA00022553"/>
    </source>
</evidence>
<accession>A0AA91Z069</accession>
<name>A0AA91Z069_NIACI</name>
<evidence type="ECO:0000256" key="6">
    <source>
        <dbReference type="ARBA" id="ARBA00022679"/>
    </source>
</evidence>
<dbReference type="EMBL" id="NPBQ01000085">
    <property type="protein sequence ID" value="PAD82672.1"/>
    <property type="molecule type" value="Genomic_DNA"/>
</dbReference>
<keyword evidence="6" id="KW-0808">Transferase</keyword>
<dbReference type="SUPFAM" id="SSF55874">
    <property type="entry name" value="ATPase domain of HSP90 chaperone/DNA topoisomerase II/histidine kinase"/>
    <property type="match status" value="1"/>
</dbReference>
<keyword evidence="7" id="KW-0547">Nucleotide-binding</keyword>
<dbReference type="GO" id="GO:0005886">
    <property type="term" value="C:plasma membrane"/>
    <property type="evidence" value="ECO:0007669"/>
    <property type="project" value="UniProtKB-SubCell"/>
</dbReference>
<dbReference type="EC" id="2.7.13.3" evidence="3"/>
<dbReference type="PROSITE" id="PS50885">
    <property type="entry name" value="HAMP"/>
    <property type="match status" value="1"/>
</dbReference>
<gene>
    <name evidence="15" type="ORF">CHH57_13700</name>
</gene>
<keyword evidence="12" id="KW-0812">Transmembrane</keyword>
<evidence type="ECO:0000313" key="16">
    <source>
        <dbReference type="Proteomes" id="UP000216961"/>
    </source>
</evidence>
<dbReference type="CDD" id="cd00075">
    <property type="entry name" value="HATPase"/>
    <property type="match status" value="1"/>
</dbReference>
<feature type="domain" description="Histidine kinase" evidence="13">
    <location>
        <begin position="280"/>
        <end position="500"/>
    </location>
</feature>
<comment type="subcellular location">
    <subcellularLocation>
        <location evidence="2">Cell membrane</location>
        <topology evidence="2">Multi-pass membrane protein</topology>
    </subcellularLocation>
</comment>
<evidence type="ECO:0000259" key="13">
    <source>
        <dbReference type="PROSITE" id="PS50109"/>
    </source>
</evidence>
<keyword evidence="9" id="KW-0067">ATP-binding</keyword>
<keyword evidence="10" id="KW-0902">Two-component regulatory system</keyword>
<evidence type="ECO:0000256" key="12">
    <source>
        <dbReference type="SAM" id="Phobius"/>
    </source>
</evidence>
<proteinExistence type="predicted"/>
<dbReference type="Proteomes" id="UP000216961">
    <property type="component" value="Unassembled WGS sequence"/>
</dbReference>
<evidence type="ECO:0000256" key="9">
    <source>
        <dbReference type="ARBA" id="ARBA00022840"/>
    </source>
</evidence>
<dbReference type="SMART" id="SM00388">
    <property type="entry name" value="HisKA"/>
    <property type="match status" value="1"/>
</dbReference>
<keyword evidence="8" id="KW-0418">Kinase</keyword>
<dbReference type="InterPro" id="IPR036097">
    <property type="entry name" value="HisK_dim/P_sf"/>
</dbReference>
<reference evidence="15 16" key="1">
    <citation type="submission" date="2017-07" db="EMBL/GenBank/DDBJ databases">
        <title>Isolation and whole genome analysis of endospore-forming bacteria from heroin.</title>
        <authorList>
            <person name="Kalinowski J."/>
            <person name="Ahrens B."/>
            <person name="Al-Dilaimi A."/>
            <person name="Winkler A."/>
            <person name="Wibberg D."/>
            <person name="Schleenbecker U."/>
            <person name="Ruckert C."/>
            <person name="Wolfel R."/>
            <person name="Grass G."/>
        </authorList>
    </citation>
    <scope>NUCLEOTIDE SEQUENCE [LARGE SCALE GENOMIC DNA]</scope>
    <source>
        <strain evidence="15 16">7521-2</strain>
    </source>
</reference>
<feature type="domain" description="HAMP" evidence="14">
    <location>
        <begin position="219"/>
        <end position="272"/>
    </location>
</feature>
<dbReference type="CDD" id="cd06225">
    <property type="entry name" value="HAMP"/>
    <property type="match status" value="1"/>
</dbReference>
<dbReference type="SUPFAM" id="SSF47384">
    <property type="entry name" value="Homodimeric domain of signal transducing histidine kinase"/>
    <property type="match status" value="1"/>
</dbReference>
<evidence type="ECO:0000256" key="10">
    <source>
        <dbReference type="ARBA" id="ARBA00023012"/>
    </source>
</evidence>
<dbReference type="InterPro" id="IPR036890">
    <property type="entry name" value="HATPase_C_sf"/>
</dbReference>
<dbReference type="CDD" id="cd00082">
    <property type="entry name" value="HisKA"/>
    <property type="match status" value="1"/>
</dbReference>
<evidence type="ECO:0000259" key="14">
    <source>
        <dbReference type="PROSITE" id="PS50885"/>
    </source>
</evidence>
<dbReference type="Pfam" id="PF00512">
    <property type="entry name" value="HisKA"/>
    <property type="match status" value="1"/>
</dbReference>
<comment type="catalytic activity">
    <reaction evidence="1">
        <text>ATP + protein L-histidine = ADP + protein N-phospho-L-histidine.</text>
        <dbReference type="EC" id="2.7.13.3"/>
    </reaction>
</comment>
<dbReference type="Pfam" id="PF02518">
    <property type="entry name" value="HATPase_c"/>
    <property type="match status" value="1"/>
</dbReference>
<evidence type="ECO:0000256" key="8">
    <source>
        <dbReference type="ARBA" id="ARBA00022777"/>
    </source>
</evidence>
<feature type="transmembrane region" description="Helical" evidence="12">
    <location>
        <begin position="198"/>
        <end position="217"/>
    </location>
</feature>
<dbReference type="InterPro" id="IPR003594">
    <property type="entry name" value="HATPase_dom"/>
</dbReference>
<comment type="caution">
    <text evidence="15">The sequence shown here is derived from an EMBL/GenBank/DDBJ whole genome shotgun (WGS) entry which is preliminary data.</text>
</comment>
<dbReference type="PRINTS" id="PR00344">
    <property type="entry name" value="BCTRLSENSOR"/>
</dbReference>
<dbReference type="Gene3D" id="6.10.340.10">
    <property type="match status" value="1"/>
</dbReference>
<dbReference type="GO" id="GO:0000155">
    <property type="term" value="F:phosphorelay sensor kinase activity"/>
    <property type="evidence" value="ECO:0007669"/>
    <property type="project" value="InterPro"/>
</dbReference>
<evidence type="ECO:0000256" key="3">
    <source>
        <dbReference type="ARBA" id="ARBA00012438"/>
    </source>
</evidence>
<evidence type="ECO:0000256" key="4">
    <source>
        <dbReference type="ARBA" id="ARBA00022475"/>
    </source>
</evidence>
<evidence type="ECO:0000256" key="1">
    <source>
        <dbReference type="ARBA" id="ARBA00000085"/>
    </source>
</evidence>
<dbReference type="Gene3D" id="1.10.287.130">
    <property type="match status" value="1"/>
</dbReference>